<evidence type="ECO:0000313" key="11">
    <source>
        <dbReference type="EMBL" id="CDK25474.1"/>
    </source>
</evidence>
<evidence type="ECO:0000256" key="1">
    <source>
        <dbReference type="ARBA" id="ARBA00004496"/>
    </source>
</evidence>
<accession>W6MGZ2</accession>
<dbReference type="Gene3D" id="3.60.10.10">
    <property type="entry name" value="Endonuclease/exonuclease/phosphatase"/>
    <property type="match status" value="1"/>
</dbReference>
<dbReference type="GO" id="GO:0015031">
    <property type="term" value="P:protein transport"/>
    <property type="evidence" value="ECO:0007669"/>
    <property type="project" value="UniProtKB-KW"/>
</dbReference>
<feature type="compositionally biased region" description="Low complexity" evidence="9">
    <location>
        <begin position="962"/>
        <end position="1001"/>
    </location>
</feature>
<proteinExistence type="inferred from homology"/>
<evidence type="ECO:0000256" key="5">
    <source>
        <dbReference type="ARBA" id="ARBA00022448"/>
    </source>
</evidence>
<evidence type="ECO:0000256" key="8">
    <source>
        <dbReference type="ARBA" id="ARBA00022927"/>
    </source>
</evidence>
<reference evidence="11" key="1">
    <citation type="submission" date="2013-12" db="EMBL/GenBank/DDBJ databases">
        <authorList>
            <person name="Genoscope - CEA"/>
        </authorList>
    </citation>
    <scope>NUCLEOTIDE SEQUENCE</scope>
    <source>
        <strain evidence="11">CBS 1993</strain>
    </source>
</reference>
<organism evidence="11 12">
    <name type="scientific">Kuraishia capsulata CBS 1993</name>
    <dbReference type="NCBI Taxonomy" id="1382522"/>
    <lineage>
        <taxon>Eukaryota</taxon>
        <taxon>Fungi</taxon>
        <taxon>Dikarya</taxon>
        <taxon>Ascomycota</taxon>
        <taxon>Saccharomycotina</taxon>
        <taxon>Pichiomycetes</taxon>
        <taxon>Pichiales</taxon>
        <taxon>Pichiaceae</taxon>
        <taxon>Kuraishia</taxon>
    </lineage>
</organism>
<dbReference type="EC" id="3.1.3.36" evidence="4"/>
<dbReference type="PANTHER" id="PTHR11200:SF257">
    <property type="entry name" value="PHOSPHOINOSITIDE 5-PHOSPHATASE"/>
    <property type="match status" value="1"/>
</dbReference>
<protein>
    <recommendedName>
        <fullName evidence="4">phosphoinositide 5-phosphatase</fullName>
        <ecNumber evidence="4">3.1.3.36</ecNumber>
    </recommendedName>
</protein>
<sequence length="1078" mass="120447">MRTLINERTRTIALVSDTHALLFRYIPDKDQCGIELVPKKNLNVKQYKPLSNHRAYGFIGLLNIGKDVFLGVITGKAEVASPIPNETVFRIYNVEFHCLNRNSWDFLEIDSTGYPSVHGSDSYDQAGTPPRFEQHPCFEIKKLLSDGSFFYSSGFDLTSTLQSRGIGTHSLSFDKFHEDYMWNSFMMEEIVSFRNNLEEGATQLLDENMFLTTVIRGFAETFNLHIRGARAKMTIISKQSWKRAGTRFNVRGVDDEGNVANFVETELILSTDRFIYAFTQIRGSIPIFWEQDTALISPKVQITRSFEATEPVFEKHFQKLSEKYGPIHIVNLLSTKSSEIELSRTYRKHVLAASEKHPEQMYLTEFDFHQETSKTYALASNILPMIGNSMDEFGVFCYDVAGRRTVSRQQGIFRTNCLDCLDRTNLVQQVISWAALENFLRSKGLINGYETDISGRHNTLWADHGDQVSQIYTGTNALKSSFSRSGKMGFAGALSDVTKSVSRIYINNFMDKGKQNTTDMLLGKLSNQSPVKIYDPISEYVYDELEKVKSQFTTKDQITVFTGTYNIAGIPTVGDLKSWLFPMENGGTDFSPDIIILGFQEVVELTASNILNSDNSKSAYLQQLVVKQLAAYNEKSSYVLLRAEKLASLLLLLFVKTENMARVTQVEGTSKKTGLGGMTANKGGVAIRFDYGATPFCVLNSHLAAGVSNVEERLNDYVTIKNGMRFTRNRTIFDHEAVIWLGDLNYRIALDNDRVRNGVDRRNFDELAQHDQLINGMASRDGAFSTFKEMKITFAPTYKYDKGTSVYDTSDKQRVPSWTDRILYRGKKLSQLNYGAIDSVMFSDHKPVFGTFVAEVTYVDNDIKHGLILNLYKKFKSEHAGESSSLIDLNDLGREEDYGHGGRPSSNTAFLISLDEKPKLPPRQPTTASHETPPPPPPARRLAEKPPTLPMRPMPVTRSQNATPDSAMAAPAARVPVNIPTTSPSQSPAPVASPPASTTSSWKPMQVTRSATATPVDAPQPPQPRPGSTIIHKPTATNTTKTAPLVPAKPKGLEKITTSSSEVPTTSSGEWRPMVPNK</sequence>
<dbReference type="GO" id="GO:0046856">
    <property type="term" value="P:phosphatidylinositol dephosphorylation"/>
    <property type="evidence" value="ECO:0007669"/>
    <property type="project" value="InterPro"/>
</dbReference>
<dbReference type="RefSeq" id="XP_022457486.1">
    <property type="nucleotide sequence ID" value="XM_022603623.1"/>
</dbReference>
<dbReference type="FunFam" id="3.60.10.10:FF:000029">
    <property type="entry name" value="Inositol polyphosphate 5-phosphatase"/>
    <property type="match status" value="1"/>
</dbReference>
<dbReference type="PANTHER" id="PTHR11200">
    <property type="entry name" value="INOSITOL 5-PHOSPHATASE"/>
    <property type="match status" value="1"/>
</dbReference>
<feature type="compositionally biased region" description="Low complexity" evidence="9">
    <location>
        <begin position="1057"/>
        <end position="1068"/>
    </location>
</feature>
<dbReference type="EMBL" id="HG793126">
    <property type="protein sequence ID" value="CDK25474.1"/>
    <property type="molecule type" value="Genomic_DNA"/>
</dbReference>
<reference evidence="11" key="2">
    <citation type="submission" date="2014-02" db="EMBL/GenBank/DDBJ databases">
        <title>Complete DNA sequence of /Kuraishia capsulata/ illustrates novel genomic features among budding yeasts (/Saccharomycotina/).</title>
        <authorList>
            <person name="Morales L."/>
            <person name="Noel B."/>
            <person name="Porcel B."/>
            <person name="Marcet-Houben M."/>
            <person name="Hullo M-F."/>
            <person name="Sacerdot C."/>
            <person name="Tekaia F."/>
            <person name="Leh-Louis V."/>
            <person name="Despons L."/>
            <person name="Khanna V."/>
            <person name="Aury J-M."/>
            <person name="Barbe V."/>
            <person name="Couloux A."/>
            <person name="Labadie K."/>
            <person name="Pelletier E."/>
            <person name="Souciet J-L."/>
            <person name="Boekhout T."/>
            <person name="Gabaldon T."/>
            <person name="Wincker P."/>
            <person name="Dujon B."/>
        </authorList>
    </citation>
    <scope>NUCLEOTIDE SEQUENCE</scope>
    <source>
        <strain evidence="11">CBS 1993</strain>
    </source>
</reference>
<dbReference type="InterPro" id="IPR046985">
    <property type="entry name" value="IP5"/>
</dbReference>
<evidence type="ECO:0000256" key="7">
    <source>
        <dbReference type="ARBA" id="ARBA00022801"/>
    </source>
</evidence>
<feature type="region of interest" description="Disordered" evidence="9">
    <location>
        <begin position="917"/>
        <end position="1078"/>
    </location>
</feature>
<dbReference type="AlphaFoldDB" id="W6MGZ2"/>
<keyword evidence="6" id="KW-0963">Cytoplasm</keyword>
<evidence type="ECO:0000256" key="6">
    <source>
        <dbReference type="ARBA" id="ARBA00022490"/>
    </source>
</evidence>
<comment type="similarity">
    <text evidence="3">In the central section; belongs to the inositol 1,4,5-trisphosphate 5-phosphatase family.</text>
</comment>
<comment type="similarity">
    <text evidence="2">Belongs to the synaptojanin family.</text>
</comment>
<dbReference type="SUPFAM" id="SSF56219">
    <property type="entry name" value="DNase I-like"/>
    <property type="match status" value="1"/>
</dbReference>
<dbReference type="SMART" id="SM00128">
    <property type="entry name" value="IPPc"/>
    <property type="match status" value="1"/>
</dbReference>
<dbReference type="InterPro" id="IPR002013">
    <property type="entry name" value="SAC_dom"/>
</dbReference>
<dbReference type="Pfam" id="PF02383">
    <property type="entry name" value="Syja_N"/>
    <property type="match status" value="1"/>
</dbReference>
<dbReference type="STRING" id="1382522.W6MGZ2"/>
<dbReference type="Proteomes" id="UP000019384">
    <property type="component" value="Unassembled WGS sequence"/>
</dbReference>
<evidence type="ECO:0000256" key="2">
    <source>
        <dbReference type="ARBA" id="ARBA00008943"/>
    </source>
</evidence>
<dbReference type="GeneID" id="34518874"/>
<feature type="compositionally biased region" description="Low complexity" evidence="9">
    <location>
        <begin position="1033"/>
        <end position="1044"/>
    </location>
</feature>
<evidence type="ECO:0000259" key="10">
    <source>
        <dbReference type="PROSITE" id="PS50275"/>
    </source>
</evidence>
<keyword evidence="8" id="KW-0653">Protein transport</keyword>
<keyword evidence="5" id="KW-0813">Transport</keyword>
<name>W6MGZ2_9ASCO</name>
<dbReference type="HOGENOM" id="CLU_003016_2_0_1"/>
<dbReference type="GO" id="GO:0016020">
    <property type="term" value="C:membrane"/>
    <property type="evidence" value="ECO:0007669"/>
    <property type="project" value="TreeGrafter"/>
</dbReference>
<feature type="domain" description="SAC" evidence="10">
    <location>
        <begin position="140"/>
        <end position="474"/>
    </location>
</feature>
<comment type="subcellular location">
    <subcellularLocation>
        <location evidence="1">Cytoplasm</location>
    </subcellularLocation>
</comment>
<keyword evidence="7" id="KW-0378">Hydrolase</keyword>
<evidence type="ECO:0000313" key="12">
    <source>
        <dbReference type="Proteomes" id="UP000019384"/>
    </source>
</evidence>
<evidence type="ECO:0000256" key="9">
    <source>
        <dbReference type="SAM" id="MobiDB-lite"/>
    </source>
</evidence>
<dbReference type="GO" id="GO:0043813">
    <property type="term" value="F:phosphatidylinositol-3,5-bisphosphate 5-phosphatase activity"/>
    <property type="evidence" value="ECO:0007669"/>
    <property type="project" value="TreeGrafter"/>
</dbReference>
<keyword evidence="12" id="KW-1185">Reference proteome</keyword>
<evidence type="ECO:0000256" key="3">
    <source>
        <dbReference type="ARBA" id="ARBA00009678"/>
    </source>
</evidence>
<dbReference type="GO" id="GO:0005737">
    <property type="term" value="C:cytoplasm"/>
    <property type="evidence" value="ECO:0007669"/>
    <property type="project" value="UniProtKB-SubCell"/>
</dbReference>
<dbReference type="PROSITE" id="PS50275">
    <property type="entry name" value="SAC"/>
    <property type="match status" value="1"/>
</dbReference>
<dbReference type="InterPro" id="IPR000300">
    <property type="entry name" value="IPPc"/>
</dbReference>
<gene>
    <name evidence="11" type="ORF">KUCA_T00001444001</name>
</gene>
<dbReference type="InterPro" id="IPR036691">
    <property type="entry name" value="Endo/exonu/phosph_ase_sf"/>
</dbReference>
<dbReference type="GO" id="GO:0004439">
    <property type="term" value="F:phosphatidylinositol-4,5-bisphosphate 5-phosphatase activity"/>
    <property type="evidence" value="ECO:0007669"/>
    <property type="project" value="UniProtKB-EC"/>
</dbReference>
<dbReference type="Pfam" id="PF22669">
    <property type="entry name" value="Exo_endo_phos2"/>
    <property type="match status" value="1"/>
</dbReference>
<dbReference type="OrthoDB" id="405996at2759"/>
<evidence type="ECO:0000256" key="4">
    <source>
        <dbReference type="ARBA" id="ARBA00013044"/>
    </source>
</evidence>